<dbReference type="SUPFAM" id="SSF81383">
    <property type="entry name" value="F-box domain"/>
    <property type="match status" value="1"/>
</dbReference>
<evidence type="ECO:0000259" key="1">
    <source>
        <dbReference type="PROSITE" id="PS50181"/>
    </source>
</evidence>
<feature type="domain" description="F-box" evidence="1">
    <location>
        <begin position="58"/>
        <end position="107"/>
    </location>
</feature>
<gene>
    <name evidence="2" type="ORF">AAF712_013687</name>
</gene>
<evidence type="ECO:0000313" key="3">
    <source>
        <dbReference type="Proteomes" id="UP001437256"/>
    </source>
</evidence>
<dbReference type="Proteomes" id="UP001437256">
    <property type="component" value="Unassembled WGS sequence"/>
</dbReference>
<dbReference type="InterPro" id="IPR036047">
    <property type="entry name" value="F-box-like_dom_sf"/>
</dbReference>
<reference evidence="2 3" key="1">
    <citation type="submission" date="2024-05" db="EMBL/GenBank/DDBJ databases">
        <title>A draft genome resource for the thread blight pathogen Marasmius tenuissimus strain MS-2.</title>
        <authorList>
            <person name="Yulfo-Soto G.E."/>
            <person name="Baruah I.K."/>
            <person name="Amoako-Attah I."/>
            <person name="Bukari Y."/>
            <person name="Meinhardt L.W."/>
            <person name="Bailey B.A."/>
            <person name="Cohen S.P."/>
        </authorList>
    </citation>
    <scope>NUCLEOTIDE SEQUENCE [LARGE SCALE GENOMIC DNA]</scope>
    <source>
        <strain evidence="2 3">MS-2</strain>
    </source>
</reference>
<dbReference type="EMBL" id="JBBXMP010000219">
    <property type="protein sequence ID" value="KAL0059542.1"/>
    <property type="molecule type" value="Genomic_DNA"/>
</dbReference>
<organism evidence="2 3">
    <name type="scientific">Marasmius tenuissimus</name>
    <dbReference type="NCBI Taxonomy" id="585030"/>
    <lineage>
        <taxon>Eukaryota</taxon>
        <taxon>Fungi</taxon>
        <taxon>Dikarya</taxon>
        <taxon>Basidiomycota</taxon>
        <taxon>Agaricomycotina</taxon>
        <taxon>Agaricomycetes</taxon>
        <taxon>Agaricomycetidae</taxon>
        <taxon>Agaricales</taxon>
        <taxon>Marasmiineae</taxon>
        <taxon>Marasmiaceae</taxon>
        <taxon>Marasmius</taxon>
    </lineage>
</organism>
<dbReference type="Pfam" id="PF00646">
    <property type="entry name" value="F-box"/>
    <property type="match status" value="1"/>
</dbReference>
<sequence length="256" mass="29940">MIMPHKSKPKMRKPRLKFDGRSPQIYRSRLDRICQKINFRFPPNSKRFNALVPNPDLWRRLLDLAPEIFYEIMSWLPPKDLLALAASSSQLREFLTHPDADYPWRVSRLNHVAKEPIPGMTDRELICFLHVEPCCEVQSCGSKHDLKMDFFRCIWSLTHSPKVHSPAASFGEFPGLDQDILEFLVPMIKMVHKGPLGRREEQHYLLEDVKMVQYETQGLEGDAMKEYMRTKTEEVSAMVDLVNMYTRLIKSEHGKK</sequence>
<protein>
    <recommendedName>
        <fullName evidence="1">F-box domain-containing protein</fullName>
    </recommendedName>
</protein>
<dbReference type="PROSITE" id="PS50181">
    <property type="entry name" value="FBOX"/>
    <property type="match status" value="1"/>
</dbReference>
<dbReference type="InterPro" id="IPR001810">
    <property type="entry name" value="F-box_dom"/>
</dbReference>
<comment type="caution">
    <text evidence="2">The sequence shown here is derived from an EMBL/GenBank/DDBJ whole genome shotgun (WGS) entry which is preliminary data.</text>
</comment>
<accession>A0ABR2ZE78</accession>
<name>A0ABR2ZE78_9AGAR</name>
<keyword evidence="3" id="KW-1185">Reference proteome</keyword>
<evidence type="ECO:0000313" key="2">
    <source>
        <dbReference type="EMBL" id="KAL0059542.1"/>
    </source>
</evidence>
<proteinExistence type="predicted"/>